<dbReference type="AlphaFoldDB" id="R0KWI5"/>
<reference evidence="1 2" key="1">
    <citation type="journal article" date="2013" name="BMC Genomics">
        <title>Comparative genomics of parasitic silkworm microsporidia reveal an association between genome expansion and host adaptation.</title>
        <authorList>
            <person name="Pan G."/>
            <person name="Xu J."/>
            <person name="Li T."/>
            <person name="Xia Q."/>
            <person name="Liu S.L."/>
            <person name="Zhang G."/>
            <person name="Li S."/>
            <person name="Li C."/>
            <person name="Liu H."/>
            <person name="Yang L."/>
            <person name="Liu T."/>
            <person name="Zhang X."/>
            <person name="Wu Z."/>
            <person name="Fan W."/>
            <person name="Dang X."/>
            <person name="Xiang H."/>
            <person name="Tao M."/>
            <person name="Li Y."/>
            <person name="Hu J."/>
            <person name="Li Z."/>
            <person name="Lin L."/>
            <person name="Luo J."/>
            <person name="Geng L."/>
            <person name="Wang L."/>
            <person name="Long M."/>
            <person name="Wan Y."/>
            <person name="He N."/>
            <person name="Zhang Z."/>
            <person name="Lu C."/>
            <person name="Keeling P.J."/>
            <person name="Wang J."/>
            <person name="Xiang Z."/>
            <person name="Zhou Z."/>
        </authorList>
    </citation>
    <scope>NUCLEOTIDE SEQUENCE [LARGE SCALE GENOMIC DNA]</scope>
    <source>
        <strain evidence="2">CQ1 / CVCC 102059</strain>
    </source>
</reference>
<evidence type="ECO:0000313" key="2">
    <source>
        <dbReference type="Proteomes" id="UP000016927"/>
    </source>
</evidence>
<accession>R0KWI5</accession>
<evidence type="ECO:0000313" key="1">
    <source>
        <dbReference type="EMBL" id="EOB14582.1"/>
    </source>
</evidence>
<protein>
    <submittedName>
        <fullName evidence="1">Uncharacterized protein</fullName>
    </submittedName>
</protein>
<dbReference type="Proteomes" id="UP000016927">
    <property type="component" value="Unassembled WGS sequence"/>
</dbReference>
<dbReference type="VEuPathDB" id="MicrosporidiaDB:NBO_24g0027"/>
<name>R0KWI5_NOSB1</name>
<organism evidence="1 2">
    <name type="scientific">Nosema bombycis (strain CQ1 / CVCC 102059)</name>
    <name type="common">Microsporidian parasite</name>
    <name type="synonym">Pebrine of silkworm</name>
    <dbReference type="NCBI Taxonomy" id="578461"/>
    <lineage>
        <taxon>Eukaryota</taxon>
        <taxon>Fungi</taxon>
        <taxon>Fungi incertae sedis</taxon>
        <taxon>Microsporidia</taxon>
        <taxon>Nosematidae</taxon>
        <taxon>Nosema</taxon>
    </lineage>
</organism>
<dbReference type="HOGENOM" id="CLU_2942355_0_0_1"/>
<keyword evidence="2" id="KW-1185">Reference proteome</keyword>
<gene>
    <name evidence="1" type="ORF">NBO_24g0027</name>
</gene>
<sequence>MHTTELDFILRSFNSYKAKDVIKRDNCVSEHYKYISILFSFETILVDKASLIFFTSELLG</sequence>
<proteinExistence type="predicted"/>
<dbReference type="EMBL" id="KB908932">
    <property type="protein sequence ID" value="EOB14582.1"/>
    <property type="molecule type" value="Genomic_DNA"/>
</dbReference>